<gene>
    <name evidence="1" type="ORF">X777_13007</name>
</gene>
<accession>A0A026VXL3</accession>
<organism evidence="1 2">
    <name type="scientific">Ooceraea biroi</name>
    <name type="common">Clonal raider ant</name>
    <name type="synonym">Cerapachys biroi</name>
    <dbReference type="NCBI Taxonomy" id="2015173"/>
    <lineage>
        <taxon>Eukaryota</taxon>
        <taxon>Metazoa</taxon>
        <taxon>Ecdysozoa</taxon>
        <taxon>Arthropoda</taxon>
        <taxon>Hexapoda</taxon>
        <taxon>Insecta</taxon>
        <taxon>Pterygota</taxon>
        <taxon>Neoptera</taxon>
        <taxon>Endopterygota</taxon>
        <taxon>Hymenoptera</taxon>
        <taxon>Apocrita</taxon>
        <taxon>Aculeata</taxon>
        <taxon>Formicoidea</taxon>
        <taxon>Formicidae</taxon>
        <taxon>Dorylinae</taxon>
        <taxon>Ooceraea</taxon>
    </lineage>
</organism>
<reference evidence="1 2" key="1">
    <citation type="journal article" date="2014" name="Curr. Biol.">
        <title>The genome of the clonal raider ant Cerapachys biroi.</title>
        <authorList>
            <person name="Oxley P.R."/>
            <person name="Ji L."/>
            <person name="Fetter-Pruneda I."/>
            <person name="McKenzie S.K."/>
            <person name="Li C."/>
            <person name="Hu H."/>
            <person name="Zhang G."/>
            <person name="Kronauer D.J."/>
        </authorList>
    </citation>
    <scope>NUCLEOTIDE SEQUENCE [LARGE SCALE GENOMIC DNA]</scope>
</reference>
<protein>
    <submittedName>
        <fullName evidence="1">Uncharacterized protein</fullName>
    </submittedName>
</protein>
<name>A0A026VXL3_OOCBI</name>
<keyword evidence="2" id="KW-1185">Reference proteome</keyword>
<evidence type="ECO:0000313" key="2">
    <source>
        <dbReference type="Proteomes" id="UP000053097"/>
    </source>
</evidence>
<dbReference type="EMBL" id="KK107609">
    <property type="protein sequence ID" value="EZA48512.1"/>
    <property type="molecule type" value="Genomic_DNA"/>
</dbReference>
<sequence>MLATTNQCFRTNAVMDEYITELATCLMQEPNVPMWVYGIKQCCVYDRYKCSYRIGVRMV</sequence>
<dbReference type="AlphaFoldDB" id="A0A026VXL3"/>
<evidence type="ECO:0000313" key="1">
    <source>
        <dbReference type="EMBL" id="EZA48512.1"/>
    </source>
</evidence>
<proteinExistence type="predicted"/>
<dbReference type="Proteomes" id="UP000053097">
    <property type="component" value="Unassembled WGS sequence"/>
</dbReference>